<comment type="caution">
    <text evidence="2">The sequence shown here is derived from an EMBL/GenBank/DDBJ whole genome shotgun (WGS) entry which is preliminary data.</text>
</comment>
<dbReference type="SUPFAM" id="SSF52200">
    <property type="entry name" value="Toll/Interleukin receptor TIR domain"/>
    <property type="match status" value="1"/>
</dbReference>
<sequence length="227" mass="24715">MAYDVFLSHSHVDKSHADAICHCLERAGVRCWVAPRDIRPSEDWAEAIINGMDQCRILLLIFSSSSNNSPQVRREVERAVNKGLTILPFRIEAVAPSKSLEYFISTQHWLDAFGRDLDASLAELQHSVTAVLGAHPPEHVAPAPSAPIVVPAAAAPIQIAAPSLQPAEQEPVALELARILGPIARQLVKRAALPGRSRQDVIAAVALEIDDAAERKHFLSRFSAQPN</sequence>
<dbReference type="EMBL" id="JBHSMZ010000001">
    <property type="protein sequence ID" value="MFC5547558.1"/>
    <property type="molecule type" value="Genomic_DNA"/>
</dbReference>
<name>A0ABW0RSW0_9BURK</name>
<reference evidence="3" key="1">
    <citation type="journal article" date="2019" name="Int. J. Syst. Evol. Microbiol.">
        <title>The Global Catalogue of Microorganisms (GCM) 10K type strain sequencing project: providing services to taxonomists for standard genome sequencing and annotation.</title>
        <authorList>
            <consortium name="The Broad Institute Genomics Platform"/>
            <consortium name="The Broad Institute Genome Sequencing Center for Infectious Disease"/>
            <person name="Wu L."/>
            <person name="Ma J."/>
        </authorList>
    </citation>
    <scope>NUCLEOTIDE SEQUENCE [LARGE SCALE GENOMIC DNA]</scope>
    <source>
        <strain evidence="3">CGMCC 4.5798</strain>
    </source>
</reference>
<dbReference type="RefSeq" id="WP_379767061.1">
    <property type="nucleotide sequence ID" value="NZ_JBHSMZ010000001.1"/>
</dbReference>
<dbReference type="InterPro" id="IPR035897">
    <property type="entry name" value="Toll_tir_struct_dom_sf"/>
</dbReference>
<organism evidence="2 3">
    <name type="scientific">Massilia aerilata</name>
    <dbReference type="NCBI Taxonomy" id="453817"/>
    <lineage>
        <taxon>Bacteria</taxon>
        <taxon>Pseudomonadati</taxon>
        <taxon>Pseudomonadota</taxon>
        <taxon>Betaproteobacteria</taxon>
        <taxon>Burkholderiales</taxon>
        <taxon>Oxalobacteraceae</taxon>
        <taxon>Telluria group</taxon>
        <taxon>Massilia</taxon>
    </lineage>
</organism>
<dbReference type="Pfam" id="PF26309">
    <property type="entry name" value="DUF8082"/>
    <property type="match status" value="1"/>
</dbReference>
<dbReference type="InterPro" id="IPR000157">
    <property type="entry name" value="TIR_dom"/>
</dbReference>
<dbReference type="PROSITE" id="PS50104">
    <property type="entry name" value="TIR"/>
    <property type="match status" value="1"/>
</dbReference>
<evidence type="ECO:0000259" key="1">
    <source>
        <dbReference type="PROSITE" id="PS50104"/>
    </source>
</evidence>
<keyword evidence="2" id="KW-0675">Receptor</keyword>
<accession>A0ABW0RSW0</accession>
<evidence type="ECO:0000313" key="3">
    <source>
        <dbReference type="Proteomes" id="UP001596086"/>
    </source>
</evidence>
<proteinExistence type="predicted"/>
<feature type="domain" description="TIR" evidence="1">
    <location>
        <begin position="1"/>
        <end position="132"/>
    </location>
</feature>
<dbReference type="InterPro" id="IPR058395">
    <property type="entry name" value="DUF8082"/>
</dbReference>
<gene>
    <name evidence="2" type="ORF">ACFPO9_03395</name>
</gene>
<dbReference type="Pfam" id="PF13676">
    <property type="entry name" value="TIR_2"/>
    <property type="match status" value="1"/>
</dbReference>
<dbReference type="Proteomes" id="UP001596086">
    <property type="component" value="Unassembled WGS sequence"/>
</dbReference>
<evidence type="ECO:0000313" key="2">
    <source>
        <dbReference type="EMBL" id="MFC5547558.1"/>
    </source>
</evidence>
<dbReference type="Gene3D" id="3.40.50.10140">
    <property type="entry name" value="Toll/interleukin-1 receptor homology (TIR) domain"/>
    <property type="match status" value="1"/>
</dbReference>
<keyword evidence="3" id="KW-1185">Reference proteome</keyword>
<protein>
    <submittedName>
        <fullName evidence="2">Toll/interleukin-1 receptor domain-containing protein</fullName>
    </submittedName>
</protein>